<comment type="caution">
    <text evidence="2">The sequence shown here is derived from an EMBL/GenBank/DDBJ whole genome shotgun (WGS) entry which is preliminary data.</text>
</comment>
<dbReference type="Proteomes" id="UP000580250">
    <property type="component" value="Unassembled WGS sequence"/>
</dbReference>
<proteinExistence type="predicted"/>
<dbReference type="OrthoDB" id="5888332at2759"/>
<dbReference type="AlphaFoldDB" id="A0A6V7WM89"/>
<evidence type="ECO:0000313" key="2">
    <source>
        <dbReference type="EMBL" id="CAD2188107.1"/>
    </source>
</evidence>
<gene>
    <name evidence="2" type="ORF">MENT_LOCUS40734</name>
</gene>
<evidence type="ECO:0000313" key="3">
    <source>
        <dbReference type="Proteomes" id="UP000580250"/>
    </source>
</evidence>
<sequence length="227" mass="25699">MSNVQCAQCNNKPACNADSFFESQLFCWEKDSNKWAAKKGKKICKKEMCFIGVDKNEMVKGLVQGCGKCKNQQNLTKCTNCSAFLCNTEAILPPPIKCHFLVSNFQPHIKINKICQHVYDSCYIARDLFGRVEQNCGECPLKYQKCIKCNNDFCNEESLIPLTIIETTKITSTSIITTTTNKIKIDTINKTIATTKPFVNSKARMNKVEIKTILIFVFILIKILTIL</sequence>
<accession>A0A6V7WM89</accession>
<feature type="transmembrane region" description="Helical" evidence="1">
    <location>
        <begin position="208"/>
        <end position="226"/>
    </location>
</feature>
<keyword evidence="1" id="KW-1133">Transmembrane helix</keyword>
<evidence type="ECO:0000256" key="1">
    <source>
        <dbReference type="SAM" id="Phobius"/>
    </source>
</evidence>
<keyword evidence="1" id="KW-0472">Membrane</keyword>
<organism evidence="2 3">
    <name type="scientific">Meloidogyne enterolobii</name>
    <name type="common">Root-knot nematode worm</name>
    <name type="synonym">Meloidogyne mayaguensis</name>
    <dbReference type="NCBI Taxonomy" id="390850"/>
    <lineage>
        <taxon>Eukaryota</taxon>
        <taxon>Metazoa</taxon>
        <taxon>Ecdysozoa</taxon>
        <taxon>Nematoda</taxon>
        <taxon>Chromadorea</taxon>
        <taxon>Rhabditida</taxon>
        <taxon>Tylenchina</taxon>
        <taxon>Tylenchomorpha</taxon>
        <taxon>Tylenchoidea</taxon>
        <taxon>Meloidogynidae</taxon>
        <taxon>Meloidogyninae</taxon>
        <taxon>Meloidogyne</taxon>
    </lineage>
</organism>
<name>A0A6V7WM89_MELEN</name>
<protein>
    <submittedName>
        <fullName evidence="2">Uncharacterized protein</fullName>
    </submittedName>
</protein>
<reference evidence="2 3" key="1">
    <citation type="submission" date="2020-08" db="EMBL/GenBank/DDBJ databases">
        <authorList>
            <person name="Koutsovoulos G."/>
            <person name="Danchin GJ E."/>
        </authorList>
    </citation>
    <scope>NUCLEOTIDE SEQUENCE [LARGE SCALE GENOMIC DNA]</scope>
</reference>
<dbReference type="EMBL" id="CAJEWN010000674">
    <property type="protein sequence ID" value="CAD2188107.1"/>
    <property type="molecule type" value="Genomic_DNA"/>
</dbReference>
<keyword evidence="1" id="KW-0812">Transmembrane</keyword>